<dbReference type="InterPro" id="IPR002401">
    <property type="entry name" value="Cyt_P450_E_grp-I"/>
</dbReference>
<evidence type="ECO:0000313" key="3">
    <source>
        <dbReference type="EMBL" id="QRC94883.1"/>
    </source>
</evidence>
<evidence type="ECO:0008006" key="5">
    <source>
        <dbReference type="Google" id="ProtNLM"/>
    </source>
</evidence>
<dbReference type="PRINTS" id="PR00385">
    <property type="entry name" value="P450"/>
</dbReference>
<dbReference type="VEuPathDB" id="FungiDB:JI435_026260"/>
<dbReference type="CDD" id="cd11070">
    <property type="entry name" value="CYP56-like"/>
    <property type="match status" value="1"/>
</dbReference>
<dbReference type="PANTHER" id="PTHR24305:SF166">
    <property type="entry name" value="CYTOCHROME P450 12A4, MITOCHONDRIAL-RELATED"/>
    <property type="match status" value="1"/>
</dbReference>
<keyword evidence="4" id="KW-1185">Reference proteome</keyword>
<dbReference type="SUPFAM" id="SSF48264">
    <property type="entry name" value="Cytochrome P450"/>
    <property type="match status" value="1"/>
</dbReference>
<evidence type="ECO:0000313" key="4">
    <source>
        <dbReference type="Proteomes" id="UP000663193"/>
    </source>
</evidence>
<name>A0A7U2EXF6_PHANO</name>
<dbReference type="PRINTS" id="PR00463">
    <property type="entry name" value="EP450I"/>
</dbReference>
<keyword evidence="2" id="KW-0349">Heme</keyword>
<accession>A0A7U2EXF6</accession>
<sequence length="554" mass="62884">MIEYLIATVVAYVGWCMVCLELNYRRASSMGIPLIRVPVDYLNVPFQVIEPHIFTIIDLLPASIVKRLPTFVPYMRRGWFFHAKANPHVRYGPAFALVTPRTIWMQVCDSEAVHEIFTRRSDFLRPQENYKLLEVYGPCVASTDLKDWPRHRKALAAPFNESIMKFVWSESLSQAKQMVASWTTSTAAADGIISVAQDTRILSLNVLAATGFRRSFDFKSSSGAAASLDTASSYRDALATVLDNIIVLVLLPRRFLSHPLVPKSLQRVGKAADDFQHHMEQMLEEEMTAFEQGTQGAGSLMTSFVRAANTHETKTDGSQIQGLSIEEVYGNMFLVNFAGHDTTANTFAFSILLLATSPKVQDWLAEEICVVTPDTEDWDYSQLFPKLLRCRAVLLETLRLFPPILSLPRHTNTEPQRLQIGDRTIVVPANTNTYPNVVAIQTHPQYWPDPLEWKPDRWVTTESGEEVLITPPRDTFLPWSDGPQNCPGVKFAQVEFVAVLALIMRRHRLRIQRELGETEEQARTRVHKVLNDCDFQLLLRIRDATQVRLICEPR</sequence>
<comment type="cofactor">
    <cofactor evidence="2">
        <name>heme</name>
        <dbReference type="ChEBI" id="CHEBI:30413"/>
    </cofactor>
</comment>
<dbReference type="GO" id="GO:0016705">
    <property type="term" value="F:oxidoreductase activity, acting on paired donors, with incorporation or reduction of molecular oxygen"/>
    <property type="evidence" value="ECO:0007669"/>
    <property type="project" value="InterPro"/>
</dbReference>
<evidence type="ECO:0000256" key="2">
    <source>
        <dbReference type="PIRSR" id="PIRSR602401-1"/>
    </source>
</evidence>
<evidence type="ECO:0000256" key="1">
    <source>
        <dbReference type="ARBA" id="ARBA00010617"/>
    </source>
</evidence>
<dbReference type="AlphaFoldDB" id="A0A7U2EXF6"/>
<gene>
    <name evidence="3" type="ORF">JI435_026260</name>
</gene>
<keyword evidence="2" id="KW-0479">Metal-binding</keyword>
<dbReference type="InterPro" id="IPR036396">
    <property type="entry name" value="Cyt_P450_sf"/>
</dbReference>
<dbReference type="GO" id="GO:0004497">
    <property type="term" value="F:monooxygenase activity"/>
    <property type="evidence" value="ECO:0007669"/>
    <property type="project" value="InterPro"/>
</dbReference>
<dbReference type="GO" id="GO:0005506">
    <property type="term" value="F:iron ion binding"/>
    <property type="evidence" value="ECO:0007669"/>
    <property type="project" value="InterPro"/>
</dbReference>
<dbReference type="PANTHER" id="PTHR24305">
    <property type="entry name" value="CYTOCHROME P450"/>
    <property type="match status" value="1"/>
</dbReference>
<proteinExistence type="inferred from homology"/>
<dbReference type="OrthoDB" id="1470350at2759"/>
<dbReference type="InterPro" id="IPR001128">
    <property type="entry name" value="Cyt_P450"/>
</dbReference>
<dbReference type="Gene3D" id="1.10.630.10">
    <property type="entry name" value="Cytochrome P450"/>
    <property type="match status" value="1"/>
</dbReference>
<protein>
    <recommendedName>
        <fullName evidence="5">Cytochrome P450</fullName>
    </recommendedName>
</protein>
<dbReference type="Proteomes" id="UP000663193">
    <property type="component" value="Chromosome 5"/>
</dbReference>
<feature type="binding site" description="axial binding residue" evidence="2">
    <location>
        <position position="486"/>
    </location>
    <ligand>
        <name>heme</name>
        <dbReference type="ChEBI" id="CHEBI:30413"/>
    </ligand>
    <ligandPart>
        <name>Fe</name>
        <dbReference type="ChEBI" id="CHEBI:18248"/>
    </ligandPart>
</feature>
<keyword evidence="2" id="KW-0408">Iron</keyword>
<dbReference type="EMBL" id="CP069027">
    <property type="protein sequence ID" value="QRC94883.1"/>
    <property type="molecule type" value="Genomic_DNA"/>
</dbReference>
<dbReference type="Pfam" id="PF00067">
    <property type="entry name" value="p450"/>
    <property type="match status" value="1"/>
</dbReference>
<reference evidence="4" key="1">
    <citation type="journal article" date="2021" name="BMC Genomics">
        <title>Chromosome-level genome assembly and manually-curated proteome of model necrotroph Parastagonospora nodorum Sn15 reveals a genome-wide trove of candidate effector homologs, and redundancy of virulence-related functions within an accessory chromosome.</title>
        <authorList>
            <person name="Bertazzoni S."/>
            <person name="Jones D.A.B."/>
            <person name="Phan H.T."/>
            <person name="Tan K.-C."/>
            <person name="Hane J.K."/>
        </authorList>
    </citation>
    <scope>NUCLEOTIDE SEQUENCE [LARGE SCALE GENOMIC DNA]</scope>
    <source>
        <strain evidence="4">SN15 / ATCC MYA-4574 / FGSC 10173)</strain>
    </source>
</reference>
<dbReference type="InterPro" id="IPR050121">
    <property type="entry name" value="Cytochrome_P450_monoxygenase"/>
</dbReference>
<dbReference type="GO" id="GO:0020037">
    <property type="term" value="F:heme binding"/>
    <property type="evidence" value="ECO:0007669"/>
    <property type="project" value="InterPro"/>
</dbReference>
<organism evidence="3 4">
    <name type="scientific">Phaeosphaeria nodorum (strain SN15 / ATCC MYA-4574 / FGSC 10173)</name>
    <name type="common">Glume blotch fungus</name>
    <name type="synonym">Parastagonospora nodorum</name>
    <dbReference type="NCBI Taxonomy" id="321614"/>
    <lineage>
        <taxon>Eukaryota</taxon>
        <taxon>Fungi</taxon>
        <taxon>Dikarya</taxon>
        <taxon>Ascomycota</taxon>
        <taxon>Pezizomycotina</taxon>
        <taxon>Dothideomycetes</taxon>
        <taxon>Pleosporomycetidae</taxon>
        <taxon>Pleosporales</taxon>
        <taxon>Pleosporineae</taxon>
        <taxon>Phaeosphaeriaceae</taxon>
        <taxon>Parastagonospora</taxon>
    </lineage>
</organism>
<comment type="similarity">
    <text evidence="1">Belongs to the cytochrome P450 family.</text>
</comment>